<accession>A0A1F5X1Z4</accession>
<dbReference type="EMBL" id="MFID01000001">
    <property type="protein sequence ID" value="OGF81927.1"/>
    <property type="molecule type" value="Genomic_DNA"/>
</dbReference>
<dbReference type="AlphaFoldDB" id="A0A1F5X1Z4"/>
<protein>
    <submittedName>
        <fullName evidence="1">Uncharacterized protein</fullName>
    </submittedName>
</protein>
<name>A0A1F5X1Z4_9BACT</name>
<evidence type="ECO:0000313" key="2">
    <source>
        <dbReference type="Proteomes" id="UP000178114"/>
    </source>
</evidence>
<sequence>MLKDTKLQKIAKNIQRIGKGLDVSIDKRFNSADVRIDGVKDSFKDLAARVKLIESKMGIESGK</sequence>
<reference evidence="1 2" key="1">
    <citation type="journal article" date="2016" name="Nat. Commun.">
        <title>Thousands of microbial genomes shed light on interconnected biogeochemical processes in an aquifer system.</title>
        <authorList>
            <person name="Anantharaman K."/>
            <person name="Brown C.T."/>
            <person name="Hug L.A."/>
            <person name="Sharon I."/>
            <person name="Castelle C.J."/>
            <person name="Probst A.J."/>
            <person name="Thomas B.C."/>
            <person name="Singh A."/>
            <person name="Wilkins M.J."/>
            <person name="Karaoz U."/>
            <person name="Brodie E.L."/>
            <person name="Williams K.H."/>
            <person name="Hubbard S.S."/>
            <person name="Banfield J.F."/>
        </authorList>
    </citation>
    <scope>NUCLEOTIDE SEQUENCE [LARGE SCALE GENOMIC DNA]</scope>
</reference>
<comment type="caution">
    <text evidence="1">The sequence shown here is derived from an EMBL/GenBank/DDBJ whole genome shotgun (WGS) entry which is preliminary data.</text>
</comment>
<organism evidence="1 2">
    <name type="scientific">Candidatus Giovannonibacteria bacterium RIFCSPLOWO2_01_FULL_45_34</name>
    <dbReference type="NCBI Taxonomy" id="1798351"/>
    <lineage>
        <taxon>Bacteria</taxon>
        <taxon>Candidatus Giovannoniibacteriota</taxon>
    </lineage>
</organism>
<dbReference type="Proteomes" id="UP000178114">
    <property type="component" value="Unassembled WGS sequence"/>
</dbReference>
<proteinExistence type="predicted"/>
<evidence type="ECO:0000313" key="1">
    <source>
        <dbReference type="EMBL" id="OGF81927.1"/>
    </source>
</evidence>
<gene>
    <name evidence="1" type="ORF">A2930_01640</name>
</gene>